<feature type="compositionally biased region" description="Polar residues" evidence="7">
    <location>
        <begin position="196"/>
        <end position="211"/>
    </location>
</feature>
<keyword evidence="5" id="KW-0175">Coiled coil</keyword>
<gene>
    <name evidence="9" type="ORF">CLO192961_LOCUS492539</name>
</gene>
<accession>A0ABY6V4Q0</accession>
<sequence>MAEPPSSPPSEAASAEDALSWYKSQYVQLEADLAEFRESSRELEQELEKDIERAEKQERVLQEKAETLAFEVEEWKRKYKESKQEAGSAQASLEKEITTLRDSNRTYQLKIRDIEVANDDFERQARNTTSSLEDMESKYNQAIERGVMMEEEIKQGEQERENLRIEAQRLREELSDLKIEAELLQDKIKKQESRHLSTISTDLSVLSSPTFDKNGGGSPLSTASSPLVTTPPDSKPNSTADADGEDHEPPSPPMSDVSLSLPRRADASSHRPTASISSAARKSRLPSTSDSTPKPRPSMTNMRPPGGRLSAGGGGVPLRTPANRSTKPRTGHKLPASNSLTHIRVLTAQMQRLEARVHSVRSRLPAPTYTPPRASPRGSAANVPSTVTMRSRKRTTGSAASSVAGDDTTPTNLRSSTSSKPSHVPRLSTSGVSRLSYGPLPNRAPDHDASRPSSRASVSSIARPVSRTEMNAPPRPASRSSMAGARTPLGRPRSSLGGSYHGHSASVGYADLEEEEEEDGELRTPSRRGVYSKFDPDSSTSSIPGPSASGIPMPNGRRQSGTSRRASNSALRDSISRPRSTIGHKLQDLGETY</sequence>
<keyword evidence="4" id="KW-0493">Microtubule</keyword>
<comment type="subcellular location">
    <subcellularLocation>
        <location evidence="1">Cytoplasm</location>
        <location evidence="1">Cytoskeleton</location>
    </subcellularLocation>
</comment>
<evidence type="ECO:0000256" key="3">
    <source>
        <dbReference type="ARBA" id="ARBA00022490"/>
    </source>
</evidence>
<feature type="compositionally biased region" description="Polar residues" evidence="7">
    <location>
        <begin position="408"/>
        <end position="433"/>
    </location>
</feature>
<dbReference type="Proteomes" id="UP000766486">
    <property type="component" value="Unassembled WGS sequence"/>
</dbReference>
<dbReference type="PANTHER" id="PTHR10921:SF1">
    <property type="entry name" value="NUCLEAR DISTRIBUTION PROTEIN NUDE HOMOLOG"/>
    <property type="match status" value="1"/>
</dbReference>
<protein>
    <recommendedName>
        <fullName evidence="8">NUDE domain-containing protein</fullName>
    </recommendedName>
</protein>
<reference evidence="9 10" key="1">
    <citation type="submission" date="2019-06" db="EMBL/GenBank/DDBJ databases">
        <authorList>
            <person name="Broberg M."/>
        </authorList>
    </citation>
    <scope>NUCLEOTIDE SEQUENCE [LARGE SCALE GENOMIC DNA]</scope>
</reference>
<keyword evidence="6" id="KW-0206">Cytoskeleton</keyword>
<evidence type="ECO:0000313" key="10">
    <source>
        <dbReference type="Proteomes" id="UP000766486"/>
    </source>
</evidence>
<keyword evidence="10" id="KW-1185">Reference proteome</keyword>
<evidence type="ECO:0000256" key="1">
    <source>
        <dbReference type="ARBA" id="ARBA00004245"/>
    </source>
</evidence>
<comment type="similarity">
    <text evidence="2">Belongs to the nudE family.</text>
</comment>
<name>A0ABY6V4Q0_BIOOC</name>
<dbReference type="PANTHER" id="PTHR10921">
    <property type="entry name" value="NUCLEAR DISTRIBUTION PROTEIN NUDE HOMOLOG 1"/>
    <property type="match status" value="1"/>
</dbReference>
<feature type="compositionally biased region" description="Acidic residues" evidence="7">
    <location>
        <begin position="511"/>
        <end position="520"/>
    </location>
</feature>
<evidence type="ECO:0000259" key="8">
    <source>
        <dbReference type="Pfam" id="PF04880"/>
    </source>
</evidence>
<evidence type="ECO:0000256" key="2">
    <source>
        <dbReference type="ARBA" id="ARBA00007429"/>
    </source>
</evidence>
<feature type="domain" description="NUDE" evidence="8">
    <location>
        <begin position="131"/>
        <end position="296"/>
    </location>
</feature>
<feature type="compositionally biased region" description="Polar residues" evidence="7">
    <location>
        <begin position="219"/>
        <end position="240"/>
    </location>
</feature>
<dbReference type="EMBL" id="CABFNS010001090">
    <property type="protein sequence ID" value="VUC38035.1"/>
    <property type="molecule type" value="Genomic_DNA"/>
</dbReference>
<dbReference type="InterPro" id="IPR006964">
    <property type="entry name" value="NUDE_dom"/>
</dbReference>
<feature type="compositionally biased region" description="Low complexity" evidence="7">
    <location>
        <begin position="451"/>
        <end position="467"/>
    </location>
</feature>
<evidence type="ECO:0000256" key="7">
    <source>
        <dbReference type="SAM" id="MobiDB-lite"/>
    </source>
</evidence>
<feature type="compositionally biased region" description="Polar residues" evidence="7">
    <location>
        <begin position="557"/>
        <end position="571"/>
    </location>
</feature>
<feature type="region of interest" description="Disordered" evidence="7">
    <location>
        <begin position="356"/>
        <end position="593"/>
    </location>
</feature>
<comment type="caution">
    <text evidence="9">The sequence shown here is derived from an EMBL/GenBank/DDBJ whole genome shotgun (WGS) entry which is preliminary data.</text>
</comment>
<evidence type="ECO:0000256" key="5">
    <source>
        <dbReference type="ARBA" id="ARBA00023054"/>
    </source>
</evidence>
<organism evidence="9 10">
    <name type="scientific">Bionectria ochroleuca</name>
    <name type="common">Gliocladium roseum</name>
    <dbReference type="NCBI Taxonomy" id="29856"/>
    <lineage>
        <taxon>Eukaryota</taxon>
        <taxon>Fungi</taxon>
        <taxon>Dikarya</taxon>
        <taxon>Ascomycota</taxon>
        <taxon>Pezizomycotina</taxon>
        <taxon>Sordariomycetes</taxon>
        <taxon>Hypocreomycetidae</taxon>
        <taxon>Hypocreales</taxon>
        <taxon>Bionectriaceae</taxon>
        <taxon>Clonostachys</taxon>
    </lineage>
</organism>
<dbReference type="Gene3D" id="6.10.250.1080">
    <property type="match status" value="1"/>
</dbReference>
<dbReference type="Pfam" id="PF04880">
    <property type="entry name" value="NUDE_C"/>
    <property type="match status" value="1"/>
</dbReference>
<proteinExistence type="inferred from homology"/>
<feature type="region of interest" description="Disordered" evidence="7">
    <location>
        <begin position="189"/>
        <end position="341"/>
    </location>
</feature>
<evidence type="ECO:0000256" key="4">
    <source>
        <dbReference type="ARBA" id="ARBA00022701"/>
    </source>
</evidence>
<feature type="compositionally biased region" description="Low complexity" evidence="7">
    <location>
        <begin position="537"/>
        <end position="554"/>
    </location>
</feature>
<evidence type="ECO:0000256" key="6">
    <source>
        <dbReference type="ARBA" id="ARBA00023212"/>
    </source>
</evidence>
<evidence type="ECO:0000313" key="9">
    <source>
        <dbReference type="EMBL" id="VUC38035.1"/>
    </source>
</evidence>
<feature type="compositionally biased region" description="Polar residues" evidence="7">
    <location>
        <begin position="270"/>
        <end position="292"/>
    </location>
</feature>
<keyword evidence="3" id="KW-0963">Cytoplasm</keyword>
<dbReference type="InterPro" id="IPR033494">
    <property type="entry name" value="NUDE"/>
</dbReference>